<dbReference type="AlphaFoldDB" id="A0A2V3TW05"/>
<dbReference type="CDD" id="cd13585">
    <property type="entry name" value="PBP2_TMBP_like"/>
    <property type="match status" value="1"/>
</dbReference>
<evidence type="ECO:0000313" key="4">
    <source>
        <dbReference type="EMBL" id="PXW52880.1"/>
    </source>
</evidence>
<reference evidence="4 5" key="1">
    <citation type="submission" date="2018-05" db="EMBL/GenBank/DDBJ databases">
        <title>Genomic Encyclopedia of Type Strains, Phase IV (KMG-IV): sequencing the most valuable type-strain genomes for metagenomic binning, comparative biology and taxonomic classification.</title>
        <authorList>
            <person name="Goeker M."/>
        </authorList>
    </citation>
    <scope>NUCLEOTIDE SEQUENCE [LARGE SCALE GENOMIC DNA]</scope>
    <source>
        <strain evidence="4 5">DSM 6462</strain>
    </source>
</reference>
<evidence type="ECO:0000256" key="2">
    <source>
        <dbReference type="ARBA" id="ARBA00008520"/>
    </source>
</evidence>
<evidence type="ECO:0000313" key="5">
    <source>
        <dbReference type="Proteomes" id="UP000248021"/>
    </source>
</evidence>
<comment type="caution">
    <text evidence="4">The sequence shown here is derived from an EMBL/GenBank/DDBJ whole genome shotgun (WGS) entry which is preliminary data.</text>
</comment>
<dbReference type="Pfam" id="PF01547">
    <property type="entry name" value="SBP_bac_1"/>
    <property type="match status" value="1"/>
</dbReference>
<dbReference type="RefSeq" id="WP_110377864.1">
    <property type="nucleotide sequence ID" value="NZ_JAHBRY010000001.1"/>
</dbReference>
<keyword evidence="3" id="KW-0574">Periplasm</keyword>
<organism evidence="4 5">
    <name type="scientific">Chelatococcus asaccharovorans</name>
    <dbReference type="NCBI Taxonomy" id="28210"/>
    <lineage>
        <taxon>Bacteria</taxon>
        <taxon>Pseudomonadati</taxon>
        <taxon>Pseudomonadota</taxon>
        <taxon>Alphaproteobacteria</taxon>
        <taxon>Hyphomicrobiales</taxon>
        <taxon>Chelatococcaceae</taxon>
        <taxon>Chelatococcus</taxon>
    </lineage>
</organism>
<dbReference type="InterPro" id="IPR006059">
    <property type="entry name" value="SBP"/>
</dbReference>
<evidence type="ECO:0000256" key="3">
    <source>
        <dbReference type="ARBA" id="ARBA00022764"/>
    </source>
</evidence>
<dbReference type="InterPro" id="IPR050490">
    <property type="entry name" value="Bact_solute-bd_prot1"/>
</dbReference>
<proteinExistence type="inferred from homology"/>
<dbReference type="Proteomes" id="UP000248021">
    <property type="component" value="Unassembled WGS sequence"/>
</dbReference>
<dbReference type="Gene3D" id="3.40.190.10">
    <property type="entry name" value="Periplasmic binding protein-like II"/>
    <property type="match status" value="1"/>
</dbReference>
<dbReference type="EMBL" id="QJJK01000015">
    <property type="protein sequence ID" value="PXW52880.1"/>
    <property type="molecule type" value="Genomic_DNA"/>
</dbReference>
<dbReference type="PANTHER" id="PTHR43649">
    <property type="entry name" value="ARABINOSE-BINDING PROTEIN-RELATED"/>
    <property type="match status" value="1"/>
</dbReference>
<sequence length="416" mass="46120">MDRRTVIKGGLAMAGVLAAPAYLRAQSNKKISMLTWNIADQEAYFKELFADFTKDNPGVEIEWLDKKGPELPAFYQTQLVAGTAPDIIDLQGMIWVEWAANGALLDMSPMLEKEPAVAKLYNPDYLSGFVYDKKQFAIPFYVAKTLLYYNKTMFKEAGLSGPPKSFDEIINFSQAMAKGEKTGFLTLNFDWLYWPLMRMNGVELLKPDMRTPAFNTPETAAVLDKLAKATASGGINKIAWTGRWVEPNGAFASGNVGMLQAHSASYFFVKGQGPWVNPDTLGATQAPGNWSTPTNHAFVISKSSKNPEVAWALIKHMTGNKWATKFALSRRILTGNVEADNTVLAKMKTEDPLAHAVLQTQIEHTDKMTGNWPLPNDAQVKDAFWPEIQNAVLGRKDSKTALADAERAVTRVMRRS</sequence>
<keyword evidence="5" id="KW-1185">Reference proteome</keyword>
<dbReference type="GO" id="GO:0042597">
    <property type="term" value="C:periplasmic space"/>
    <property type="evidence" value="ECO:0007669"/>
    <property type="project" value="UniProtKB-SubCell"/>
</dbReference>
<gene>
    <name evidence="4" type="ORF">C7450_11579</name>
</gene>
<dbReference type="SUPFAM" id="SSF53850">
    <property type="entry name" value="Periplasmic binding protein-like II"/>
    <property type="match status" value="1"/>
</dbReference>
<name>A0A2V3TW05_9HYPH</name>
<accession>A0A2V3TW05</accession>
<dbReference type="PANTHER" id="PTHR43649:SF12">
    <property type="entry name" value="DIACETYLCHITOBIOSE BINDING PROTEIN DASA"/>
    <property type="match status" value="1"/>
</dbReference>
<protein>
    <submittedName>
        <fullName evidence="4">ABC-type glycerol-3-phosphate transport system substrate-binding protein</fullName>
    </submittedName>
</protein>
<evidence type="ECO:0000256" key="1">
    <source>
        <dbReference type="ARBA" id="ARBA00004418"/>
    </source>
</evidence>
<dbReference type="OrthoDB" id="9805950at2"/>
<comment type="similarity">
    <text evidence="2">Belongs to the bacterial solute-binding protein 1 family.</text>
</comment>
<comment type="subcellular location">
    <subcellularLocation>
        <location evidence="1">Periplasm</location>
    </subcellularLocation>
</comment>